<dbReference type="Gene3D" id="3.40.50.720">
    <property type="entry name" value="NAD(P)-binding Rossmann-like Domain"/>
    <property type="match status" value="1"/>
</dbReference>
<dbReference type="FunFam" id="3.40.50.720:FF:000084">
    <property type="entry name" value="Short-chain dehydrogenase reductase"/>
    <property type="match status" value="1"/>
</dbReference>
<dbReference type="PRINTS" id="PR00080">
    <property type="entry name" value="SDRFAMILY"/>
</dbReference>
<sequence>MAPRTAIVTGAASGIGLATANRLAASGWRLALADLDVDETHKAIDFDPADHLVQATDISDPATVAALFGRAREVLGPVGAVANVAGVTLAVDARLEDVSLETFDRVIGVNLRGTFVMCQHAVAALRESGGGAIVNVGSVASVLGTGGAAYVSSKHGIAGLTRHIAYQYAAENIRAVLVAPGPTATPMIEIARAKAGAAPTRQVPGRIPRDATADEVASLIAYLMSDDAAMVTGTVFAVDGGMSQH</sequence>
<dbReference type="Pfam" id="PF13561">
    <property type="entry name" value="adh_short_C2"/>
    <property type="match status" value="1"/>
</dbReference>
<evidence type="ECO:0000256" key="2">
    <source>
        <dbReference type="ARBA" id="ARBA00023002"/>
    </source>
</evidence>
<keyword evidence="4" id="KW-1185">Reference proteome</keyword>
<dbReference type="PANTHER" id="PTHR24321:SF8">
    <property type="entry name" value="ESTRADIOL 17-BETA-DEHYDROGENASE 8-RELATED"/>
    <property type="match status" value="1"/>
</dbReference>
<dbReference type="SUPFAM" id="SSF51735">
    <property type="entry name" value="NAD(P)-binding Rossmann-fold domains"/>
    <property type="match status" value="1"/>
</dbReference>
<gene>
    <name evidence="3" type="ORF">FRACA_1980011</name>
</gene>
<protein>
    <submittedName>
        <fullName evidence="3">Short-chain dehydorgenase/reductase</fullName>
    </submittedName>
</protein>
<dbReference type="InterPro" id="IPR002347">
    <property type="entry name" value="SDR_fam"/>
</dbReference>
<dbReference type="GO" id="GO:0016491">
    <property type="term" value="F:oxidoreductase activity"/>
    <property type="evidence" value="ECO:0007669"/>
    <property type="project" value="UniProtKB-KW"/>
</dbReference>
<comment type="similarity">
    <text evidence="1">Belongs to the short-chain dehydrogenases/reductases (SDR) family.</text>
</comment>
<evidence type="ECO:0000256" key="1">
    <source>
        <dbReference type="ARBA" id="ARBA00006484"/>
    </source>
</evidence>
<accession>A0A2I2KPJ3</accession>
<dbReference type="EMBL" id="FZMO01000110">
    <property type="protein sequence ID" value="SNQ47593.1"/>
    <property type="molecule type" value="Genomic_DNA"/>
</dbReference>
<keyword evidence="2" id="KW-0560">Oxidoreductase</keyword>
<name>A0A2I2KPJ3_9ACTN</name>
<dbReference type="InterPro" id="IPR036291">
    <property type="entry name" value="NAD(P)-bd_dom_sf"/>
</dbReference>
<dbReference type="OrthoDB" id="7064009at2"/>
<dbReference type="PANTHER" id="PTHR24321">
    <property type="entry name" value="DEHYDROGENASES, SHORT CHAIN"/>
    <property type="match status" value="1"/>
</dbReference>
<evidence type="ECO:0000313" key="3">
    <source>
        <dbReference type="EMBL" id="SNQ47593.1"/>
    </source>
</evidence>
<dbReference type="Proteomes" id="UP000234331">
    <property type="component" value="Unassembled WGS sequence"/>
</dbReference>
<dbReference type="AlphaFoldDB" id="A0A2I2KPJ3"/>
<dbReference type="CDD" id="cd05233">
    <property type="entry name" value="SDR_c"/>
    <property type="match status" value="1"/>
</dbReference>
<reference evidence="3 4" key="1">
    <citation type="submission" date="2017-06" db="EMBL/GenBank/DDBJ databases">
        <authorList>
            <person name="Kim H.J."/>
            <person name="Triplett B.A."/>
        </authorList>
    </citation>
    <scope>NUCLEOTIDE SEQUENCE [LARGE SCALE GENOMIC DNA]</scope>
    <source>
        <strain evidence="3">FRACA_ARgP5</strain>
    </source>
</reference>
<proteinExistence type="inferred from homology"/>
<organism evidence="3 4">
    <name type="scientific">Frankia canadensis</name>
    <dbReference type="NCBI Taxonomy" id="1836972"/>
    <lineage>
        <taxon>Bacteria</taxon>
        <taxon>Bacillati</taxon>
        <taxon>Actinomycetota</taxon>
        <taxon>Actinomycetes</taxon>
        <taxon>Frankiales</taxon>
        <taxon>Frankiaceae</taxon>
        <taxon>Frankia</taxon>
    </lineage>
</organism>
<evidence type="ECO:0000313" key="4">
    <source>
        <dbReference type="Proteomes" id="UP000234331"/>
    </source>
</evidence>
<dbReference type="RefSeq" id="WP_101831414.1">
    <property type="nucleotide sequence ID" value="NZ_FZMO01000110.1"/>
</dbReference>
<dbReference type="PRINTS" id="PR00081">
    <property type="entry name" value="GDHRDH"/>
</dbReference>